<protein>
    <submittedName>
        <fullName evidence="1">Uncharacterized protein</fullName>
    </submittedName>
</protein>
<dbReference type="AlphaFoldDB" id="M3G413"/>
<proteinExistence type="predicted"/>
<reference evidence="1 2" key="1">
    <citation type="submission" date="2013-01" db="EMBL/GenBank/DDBJ databases">
        <authorList>
            <person name="Harkins D.M."/>
            <person name="Durkin A.S."/>
            <person name="Brinkac L.M."/>
            <person name="Haft D.H."/>
            <person name="Selengut J.D."/>
            <person name="Sanka R."/>
            <person name="DePew J."/>
            <person name="Purushe J."/>
            <person name="Tulsiani S.M."/>
            <person name="Graham G.C."/>
            <person name="Burns M.-A."/>
            <person name="Dohnt M.F."/>
            <person name="Smythe L.D."/>
            <person name="McKay D.B."/>
            <person name="Craig S.B."/>
            <person name="Vinetz J.M."/>
            <person name="Sutton G.G."/>
            <person name="Nierman W.C."/>
            <person name="Fouts D.E."/>
        </authorList>
    </citation>
    <scope>NUCLEOTIDE SEQUENCE [LARGE SCALE GENOMIC DNA]</scope>
    <source>
        <strain evidence="1 2">LT2116</strain>
    </source>
</reference>
<accession>M3G413</accession>
<gene>
    <name evidence="1" type="ORF">LEP1GSC188_3971</name>
</gene>
<comment type="caution">
    <text evidence="1">The sequence shown here is derived from an EMBL/GenBank/DDBJ whole genome shotgun (WGS) entry which is preliminary data.</text>
</comment>
<dbReference type="Proteomes" id="UP000011770">
    <property type="component" value="Unassembled WGS sequence"/>
</dbReference>
<sequence>MNSSRSSHTFCLFYTIETFSNYLSPYEFPHFQGFETGSYFKDYNKGFSSKKQ</sequence>
<evidence type="ECO:0000313" key="2">
    <source>
        <dbReference type="Proteomes" id="UP000011770"/>
    </source>
</evidence>
<organism evidence="1 2">
    <name type="scientific">Leptospira weilii serovar Topaz str. LT2116</name>
    <dbReference type="NCBI Taxonomy" id="1088540"/>
    <lineage>
        <taxon>Bacteria</taxon>
        <taxon>Pseudomonadati</taxon>
        <taxon>Spirochaetota</taxon>
        <taxon>Spirochaetia</taxon>
        <taxon>Leptospirales</taxon>
        <taxon>Leptospiraceae</taxon>
        <taxon>Leptospira</taxon>
    </lineage>
</organism>
<name>M3G413_9LEPT</name>
<dbReference type="EMBL" id="AHOR02000047">
    <property type="protein sequence ID" value="EMF80689.1"/>
    <property type="molecule type" value="Genomic_DNA"/>
</dbReference>
<evidence type="ECO:0000313" key="1">
    <source>
        <dbReference type="EMBL" id="EMF80689.1"/>
    </source>
</evidence>